<feature type="domain" description="TonB-dependent receptor plug" evidence="11">
    <location>
        <begin position="118"/>
        <end position="223"/>
    </location>
</feature>
<evidence type="ECO:0000313" key="13">
    <source>
        <dbReference type="Proteomes" id="UP001595616"/>
    </source>
</evidence>
<dbReference type="SUPFAM" id="SSF56935">
    <property type="entry name" value="Porins"/>
    <property type="match status" value="1"/>
</dbReference>
<evidence type="ECO:0000256" key="6">
    <source>
        <dbReference type="ARBA" id="ARBA00023136"/>
    </source>
</evidence>
<dbReference type="PROSITE" id="PS52016">
    <property type="entry name" value="TONB_DEPENDENT_REC_3"/>
    <property type="match status" value="1"/>
</dbReference>
<dbReference type="PANTHER" id="PTHR30069">
    <property type="entry name" value="TONB-DEPENDENT OUTER MEMBRANE RECEPTOR"/>
    <property type="match status" value="1"/>
</dbReference>
<dbReference type="Proteomes" id="UP001595616">
    <property type="component" value="Unassembled WGS sequence"/>
</dbReference>
<evidence type="ECO:0000256" key="2">
    <source>
        <dbReference type="ARBA" id="ARBA00022448"/>
    </source>
</evidence>
<evidence type="ECO:0000256" key="7">
    <source>
        <dbReference type="ARBA" id="ARBA00023237"/>
    </source>
</evidence>
<dbReference type="InterPro" id="IPR036942">
    <property type="entry name" value="Beta-barrel_TonB_sf"/>
</dbReference>
<dbReference type="SUPFAM" id="SSF49464">
    <property type="entry name" value="Carboxypeptidase regulatory domain-like"/>
    <property type="match status" value="1"/>
</dbReference>
<evidence type="ECO:0000256" key="1">
    <source>
        <dbReference type="ARBA" id="ARBA00004571"/>
    </source>
</evidence>
<keyword evidence="7 8" id="KW-0998">Cell outer membrane</keyword>
<dbReference type="InterPro" id="IPR039426">
    <property type="entry name" value="TonB-dep_rcpt-like"/>
</dbReference>
<evidence type="ECO:0000259" key="10">
    <source>
        <dbReference type="Pfam" id="PF00593"/>
    </source>
</evidence>
<dbReference type="InterPro" id="IPR008969">
    <property type="entry name" value="CarboxyPept-like_regulatory"/>
</dbReference>
<evidence type="ECO:0000256" key="4">
    <source>
        <dbReference type="ARBA" id="ARBA00022692"/>
    </source>
</evidence>
<dbReference type="InterPro" id="IPR012910">
    <property type="entry name" value="Plug_dom"/>
</dbReference>
<evidence type="ECO:0000256" key="8">
    <source>
        <dbReference type="PROSITE-ProRule" id="PRU01360"/>
    </source>
</evidence>
<organism evidence="12 13">
    <name type="scientific">Lacihabitans lacunae</name>
    <dbReference type="NCBI Taxonomy" id="1028214"/>
    <lineage>
        <taxon>Bacteria</taxon>
        <taxon>Pseudomonadati</taxon>
        <taxon>Bacteroidota</taxon>
        <taxon>Cytophagia</taxon>
        <taxon>Cytophagales</taxon>
        <taxon>Leadbetterellaceae</taxon>
        <taxon>Lacihabitans</taxon>
    </lineage>
</organism>
<dbReference type="InterPro" id="IPR000531">
    <property type="entry name" value="Beta-barrel_TonB"/>
</dbReference>
<proteinExistence type="inferred from homology"/>
<comment type="similarity">
    <text evidence="8 9">Belongs to the TonB-dependent receptor family.</text>
</comment>
<dbReference type="InterPro" id="IPR037066">
    <property type="entry name" value="Plug_dom_sf"/>
</dbReference>
<keyword evidence="13" id="KW-1185">Reference proteome</keyword>
<evidence type="ECO:0000259" key="11">
    <source>
        <dbReference type="Pfam" id="PF07715"/>
    </source>
</evidence>
<keyword evidence="4 8" id="KW-0812">Transmembrane</keyword>
<name>A0ABV7YYX9_9BACT</name>
<keyword evidence="5 9" id="KW-0798">TonB box</keyword>
<dbReference type="EMBL" id="JBHRYQ010000001">
    <property type="protein sequence ID" value="MFC3811153.1"/>
    <property type="molecule type" value="Genomic_DNA"/>
</dbReference>
<comment type="subcellular location">
    <subcellularLocation>
        <location evidence="1 8">Cell outer membrane</location>
        <topology evidence="1 8">Multi-pass membrane protein</topology>
    </subcellularLocation>
</comment>
<evidence type="ECO:0000313" key="12">
    <source>
        <dbReference type="EMBL" id="MFC3811153.1"/>
    </source>
</evidence>
<evidence type="ECO:0000256" key="3">
    <source>
        <dbReference type="ARBA" id="ARBA00022452"/>
    </source>
</evidence>
<dbReference type="RefSeq" id="WP_379837908.1">
    <property type="nucleotide sequence ID" value="NZ_JBHRYQ010000001.1"/>
</dbReference>
<keyword evidence="12" id="KW-0675">Receptor</keyword>
<comment type="caution">
    <text evidence="12">The sequence shown here is derived from an EMBL/GenBank/DDBJ whole genome shotgun (WGS) entry which is preliminary data.</text>
</comment>
<evidence type="ECO:0000256" key="9">
    <source>
        <dbReference type="RuleBase" id="RU003357"/>
    </source>
</evidence>
<accession>A0ABV7YYX9</accession>
<keyword evidence="3 8" id="KW-1134">Transmembrane beta strand</keyword>
<dbReference type="Pfam" id="PF00593">
    <property type="entry name" value="TonB_dep_Rec_b-barrel"/>
    <property type="match status" value="1"/>
</dbReference>
<evidence type="ECO:0000256" key="5">
    <source>
        <dbReference type="ARBA" id="ARBA00023077"/>
    </source>
</evidence>
<dbReference type="Gene3D" id="2.40.170.20">
    <property type="entry name" value="TonB-dependent receptor, beta-barrel domain"/>
    <property type="match status" value="1"/>
</dbReference>
<protein>
    <submittedName>
        <fullName evidence="12">TonB-dependent receptor domain-containing protein</fullName>
    </submittedName>
</protein>
<dbReference type="Pfam" id="PF07715">
    <property type="entry name" value="Plug"/>
    <property type="match status" value="1"/>
</dbReference>
<dbReference type="Gene3D" id="2.170.130.10">
    <property type="entry name" value="TonB-dependent receptor, plug domain"/>
    <property type="match status" value="1"/>
</dbReference>
<keyword evidence="6 8" id="KW-0472">Membrane</keyword>
<reference evidence="13" key="1">
    <citation type="journal article" date="2019" name="Int. J. Syst. Evol. Microbiol.">
        <title>The Global Catalogue of Microorganisms (GCM) 10K type strain sequencing project: providing services to taxonomists for standard genome sequencing and annotation.</title>
        <authorList>
            <consortium name="The Broad Institute Genomics Platform"/>
            <consortium name="The Broad Institute Genome Sequencing Center for Infectious Disease"/>
            <person name="Wu L."/>
            <person name="Ma J."/>
        </authorList>
    </citation>
    <scope>NUCLEOTIDE SEQUENCE [LARGE SCALE GENOMIC DNA]</scope>
    <source>
        <strain evidence="13">CECT 7956</strain>
    </source>
</reference>
<dbReference type="PANTHER" id="PTHR30069:SF57">
    <property type="entry name" value="TONB-DEPENDENT RECEPTOR"/>
    <property type="match status" value="1"/>
</dbReference>
<gene>
    <name evidence="12" type="ORF">ACFOOI_10845</name>
</gene>
<sequence>MNKYFLALLFFLSSGVFVVSFAQFSLSIRVVDAASDEVIPGAVVYVAGKSLLTDFDGMARKNALTKGKYTYKVTYVSMQTLEGDVEVSSDTLVELKLKAGFRQMDELVVSGTLKPISKSESAVPIEVLSATFFKKNPSPSIFDALQNVNGVRPQINCNICSTGDIHINGLEGPYTLVLIDGMPIVSALGSVYGLSGIPMGIVDKIEIVKGPSSTLYGSEAMGGLINIITKKAEKAPRLYLESNTTSWFDTNLDAAISYSKNNVGVLLGANLFNYNKPKDLNIDGFTDLTLQQRASFFSKVSFGRTHKTQVALRYLNENRWGGQMGWQLSDRGKETKYGESIFTKRFEFIANQDLGNDLSLDLSYTHHNQDSFYGTTKFLGDDKIVYFLAKKYFKIKSHEVLVGTPLRLNLYDDNTFITESNNQNKPVYMSTPGVFVQDQWRVSDGFTALAGIRFDYNSVHGAIWSPRLALKFKDDKQTVRLNIGRGYRVVNLFSEDHAALSGARKVIVKETLKPEQSWNVNLNFDKQFVFSRGFVGFDASVFYTHFFNQIIPNYDVNPAEIIYANLKGYAYSRGFSLNLDLATDSRFTANVGVTFLDSKISDGEQKVRPVLSERVNGVWNLSYVIGKKGLKIDYTGNLVGPMRLPTQNELDPRPEFSPTWSVQNLQLTKPFISDKLEVFGGVKNIFNFLPYKNLPFLIARSEDPFNKNVTYNNEGGVVANEENPYGLNFDPSYVFASLQGRRMFLGFRLKL</sequence>
<feature type="domain" description="TonB-dependent receptor-like beta-barrel" evidence="10">
    <location>
        <begin position="258"/>
        <end position="685"/>
    </location>
</feature>
<keyword evidence="2 8" id="KW-0813">Transport</keyword>
<dbReference type="Gene3D" id="2.60.40.1120">
    <property type="entry name" value="Carboxypeptidase-like, regulatory domain"/>
    <property type="match status" value="1"/>
</dbReference>